<sequence length="747" mass="83961">MAFSSDEDEDLKLAIRLSLQQSPSLSPTVNAIPGSPIGDESTRRLDTESISQPFADNNQEGICTSHASNDEGRYPIEITHSASSPCQVLSADNISFTLANLKEQYQSCQLCTVLWDGITVALGTELRDIMTDVDIWHRGTEGVDPLVISVRYRMQWKVSLQFYRVQGMVYAFIVVTTSTCNLSHLCIGSILPWPEIGSCPEVGSSGISENTIKQAKLWIETCTSRRKGHSHCRPYNAGASRLPKRVIRVGSHDGDAVHLHISKGNEAAQYVALSHCWGGKTPIMTTTNNYTDHIDNIPLPLPKTFMDAVSVTRKLGVEYLWIDSLCIIQDSVEDWSEQAPQMASIYGNAYCTISADAAENTSDGFVEGSRRAGHIPHVIEFTYQGQEFAVHVRARRHHLPQQPLHDFATVTFQPQGEAGCLVLNDTLTTAPYSTLFSRAWVFQERMLSRRTLHFGHSETGWECRSLVDCECSPYRLSHGYIDTRQLSIKSMMEVYPWSSILQHYTKLRITVPGDRLVAVAGLAKERYRVSGVPYYAGLWADKMIGEMLWQVADRPSAEGPAVRLTIAPTWSWASISAEVSWGIGSALHDNLDHQECCLDWRVLSLKLTPEYQDPFGATIQAILTIRGLLVKVVIGDPQVEEDAYRPSNDYPFRLTYSIGIEKEQNMPGELQQNLRSKVYWDIGFDESLSYTLLVTSHPRGHMQGIVLNAATEEDTYTRCGMFEIRCWDKDPWLAWIEHLETRIFHFI</sequence>
<reference evidence="2" key="1">
    <citation type="submission" date="2021-12" db="EMBL/GenBank/DDBJ databases">
        <title>Curvularia clavata genome.</title>
        <authorList>
            <person name="Cao Y."/>
        </authorList>
    </citation>
    <scope>NUCLEOTIDE SEQUENCE</scope>
    <source>
        <strain evidence="2">Yc1106</strain>
    </source>
</reference>
<dbReference type="VEuPathDB" id="FungiDB:yc1106_09418"/>
<dbReference type="PANTHER" id="PTHR33112:SF13">
    <property type="entry name" value="HETEROKARYON INCOMPATIBILITY DOMAIN-CONTAINING PROTEIN"/>
    <property type="match status" value="1"/>
</dbReference>
<dbReference type="PROSITE" id="PS50330">
    <property type="entry name" value="UIM"/>
    <property type="match status" value="1"/>
</dbReference>
<dbReference type="Pfam" id="PF02809">
    <property type="entry name" value="UIM"/>
    <property type="match status" value="1"/>
</dbReference>
<proteinExistence type="predicted"/>
<dbReference type="Proteomes" id="UP001056012">
    <property type="component" value="Chromosome 7"/>
</dbReference>
<name>A0A9Q8ZIK8_CURCL</name>
<accession>A0A9Q8ZIK8</accession>
<evidence type="ECO:0000313" key="3">
    <source>
        <dbReference type="Proteomes" id="UP001056012"/>
    </source>
</evidence>
<gene>
    <name evidence="2" type="ORF">yc1106_09418</name>
</gene>
<feature type="domain" description="Heterokaryon incompatibility" evidence="1">
    <location>
        <begin position="270"/>
        <end position="444"/>
    </location>
</feature>
<keyword evidence="3" id="KW-1185">Reference proteome</keyword>
<dbReference type="OrthoDB" id="3486565at2759"/>
<dbReference type="InterPro" id="IPR003903">
    <property type="entry name" value="UIM_dom"/>
</dbReference>
<evidence type="ECO:0000313" key="2">
    <source>
        <dbReference type="EMBL" id="USP82144.1"/>
    </source>
</evidence>
<dbReference type="InterPro" id="IPR010730">
    <property type="entry name" value="HET"/>
</dbReference>
<organism evidence="2 3">
    <name type="scientific">Curvularia clavata</name>
    <dbReference type="NCBI Taxonomy" id="95742"/>
    <lineage>
        <taxon>Eukaryota</taxon>
        <taxon>Fungi</taxon>
        <taxon>Dikarya</taxon>
        <taxon>Ascomycota</taxon>
        <taxon>Pezizomycotina</taxon>
        <taxon>Dothideomycetes</taxon>
        <taxon>Pleosporomycetidae</taxon>
        <taxon>Pleosporales</taxon>
        <taxon>Pleosporineae</taxon>
        <taxon>Pleosporaceae</taxon>
        <taxon>Curvularia</taxon>
    </lineage>
</organism>
<protein>
    <submittedName>
        <fullName evidence="2">HET-domain-containing protein</fullName>
    </submittedName>
</protein>
<dbReference type="AlphaFoldDB" id="A0A9Q8ZIK8"/>
<dbReference type="PANTHER" id="PTHR33112">
    <property type="entry name" value="DOMAIN PROTEIN, PUTATIVE-RELATED"/>
    <property type="match status" value="1"/>
</dbReference>
<evidence type="ECO:0000259" key="1">
    <source>
        <dbReference type="Pfam" id="PF06985"/>
    </source>
</evidence>
<dbReference type="Pfam" id="PF06985">
    <property type="entry name" value="HET"/>
    <property type="match status" value="1"/>
</dbReference>
<dbReference type="EMBL" id="CP089280">
    <property type="protein sequence ID" value="USP82144.1"/>
    <property type="molecule type" value="Genomic_DNA"/>
</dbReference>